<protein>
    <submittedName>
        <fullName evidence="1">Uncharacterized protein</fullName>
    </submittedName>
</protein>
<dbReference type="InterPro" id="IPR012292">
    <property type="entry name" value="Globin/Proto"/>
</dbReference>
<evidence type="ECO:0000313" key="2">
    <source>
        <dbReference type="Proteomes" id="UP001295423"/>
    </source>
</evidence>
<organism evidence="1 2">
    <name type="scientific">Cylindrotheca closterium</name>
    <dbReference type="NCBI Taxonomy" id="2856"/>
    <lineage>
        <taxon>Eukaryota</taxon>
        <taxon>Sar</taxon>
        <taxon>Stramenopiles</taxon>
        <taxon>Ochrophyta</taxon>
        <taxon>Bacillariophyta</taxon>
        <taxon>Bacillariophyceae</taxon>
        <taxon>Bacillariophycidae</taxon>
        <taxon>Bacillariales</taxon>
        <taxon>Bacillariaceae</taxon>
        <taxon>Cylindrotheca</taxon>
    </lineage>
</organism>
<dbReference type="GO" id="GO:0020037">
    <property type="term" value="F:heme binding"/>
    <property type="evidence" value="ECO:0007669"/>
    <property type="project" value="InterPro"/>
</dbReference>
<proteinExistence type="predicted"/>
<comment type="caution">
    <text evidence="1">The sequence shown here is derived from an EMBL/GenBank/DDBJ whole genome shotgun (WGS) entry which is preliminary data.</text>
</comment>
<evidence type="ECO:0000313" key="1">
    <source>
        <dbReference type="EMBL" id="CAJ1939277.1"/>
    </source>
</evidence>
<dbReference type="Gene3D" id="1.10.490.10">
    <property type="entry name" value="Globins"/>
    <property type="match status" value="1"/>
</dbReference>
<accession>A0AAD2FHE9</accession>
<gene>
    <name evidence="1" type="ORF">CYCCA115_LOCUS6516</name>
</gene>
<sequence>MSVLIYKDNIVEKIGGQSQFDFVVITYCESIRDDYSLNSFFAHLELDGLIGLQKELLNAAFMDTSSQAAQATIVGLAVKYPLLWQQVMEETNFEQLKAHFVMALRSCWAEEAAVEMAEKHFDGLRLLFQQSINFVDKAAPSAQRPRAIRSFDRGVTNLAGIQRF</sequence>
<dbReference type="AlphaFoldDB" id="A0AAD2FHE9"/>
<dbReference type="GO" id="GO:0019825">
    <property type="term" value="F:oxygen binding"/>
    <property type="evidence" value="ECO:0007669"/>
    <property type="project" value="InterPro"/>
</dbReference>
<reference evidence="1" key="1">
    <citation type="submission" date="2023-08" db="EMBL/GenBank/DDBJ databases">
        <authorList>
            <person name="Audoor S."/>
            <person name="Bilcke G."/>
        </authorList>
    </citation>
    <scope>NUCLEOTIDE SEQUENCE</scope>
</reference>
<dbReference type="EMBL" id="CAKOGP040000779">
    <property type="protein sequence ID" value="CAJ1939277.1"/>
    <property type="molecule type" value="Genomic_DNA"/>
</dbReference>
<dbReference type="Proteomes" id="UP001295423">
    <property type="component" value="Unassembled WGS sequence"/>
</dbReference>
<name>A0AAD2FHE9_9STRA</name>
<keyword evidence="2" id="KW-1185">Reference proteome</keyword>